<comment type="caution">
    <text evidence="2">The sequence shown here is derived from an EMBL/GenBank/DDBJ whole genome shotgun (WGS) entry which is preliminary data.</text>
</comment>
<feature type="compositionally biased region" description="Polar residues" evidence="1">
    <location>
        <begin position="80"/>
        <end position="89"/>
    </location>
</feature>
<feature type="region of interest" description="Disordered" evidence="1">
    <location>
        <begin position="73"/>
        <end position="96"/>
    </location>
</feature>
<organism evidence="2 3">
    <name type="scientific">Symbiobacterium thermophilum</name>
    <dbReference type="NCBI Taxonomy" id="2734"/>
    <lineage>
        <taxon>Bacteria</taxon>
        <taxon>Bacillati</taxon>
        <taxon>Bacillota</taxon>
        <taxon>Clostridia</taxon>
        <taxon>Eubacteriales</taxon>
        <taxon>Symbiobacteriaceae</taxon>
        <taxon>Symbiobacterium</taxon>
    </lineage>
</organism>
<dbReference type="Proteomes" id="UP000732377">
    <property type="component" value="Unassembled WGS sequence"/>
</dbReference>
<protein>
    <submittedName>
        <fullName evidence="2">Uncharacterized protein</fullName>
    </submittedName>
</protein>
<evidence type="ECO:0000313" key="2">
    <source>
        <dbReference type="EMBL" id="MBY6278316.1"/>
    </source>
</evidence>
<dbReference type="EMBL" id="PIUK01000444">
    <property type="protein sequence ID" value="MBY6278316.1"/>
    <property type="molecule type" value="Genomic_DNA"/>
</dbReference>
<reference evidence="2" key="1">
    <citation type="submission" date="2017-11" db="EMBL/GenBank/DDBJ databases">
        <title>Three new genomes from thermophilic consortium.</title>
        <authorList>
            <person name="Quaggio R."/>
            <person name="Amgarten D."/>
            <person name="Setubal J.C."/>
        </authorList>
    </citation>
    <scope>NUCLEOTIDE SEQUENCE</scope>
    <source>
        <strain evidence="2">ZCTH01-B2</strain>
    </source>
</reference>
<evidence type="ECO:0000256" key="1">
    <source>
        <dbReference type="SAM" id="MobiDB-lite"/>
    </source>
</evidence>
<sequence length="96" mass="10820">MSPSTHPVQLEAQEWATGRRFGEEITVVANLDREVRGGFVAFTSPTDRGVAQRLRLQCRRGQHRTTVIQQYRNMDGRGAAQSTGRQQGLGQLRRNL</sequence>
<dbReference type="AlphaFoldDB" id="A0A953LJK5"/>
<proteinExistence type="predicted"/>
<evidence type="ECO:0000313" key="3">
    <source>
        <dbReference type="Proteomes" id="UP000732377"/>
    </source>
</evidence>
<name>A0A953LJK5_SYMTR</name>
<accession>A0A953LJK5</accession>
<gene>
    <name evidence="2" type="ORF">CWE10_19545</name>
</gene>